<dbReference type="AlphaFoldDB" id="A0A0F8YWL4"/>
<name>A0A0F8YWL4_9ZZZZ</name>
<organism evidence="1">
    <name type="scientific">marine sediment metagenome</name>
    <dbReference type="NCBI Taxonomy" id="412755"/>
    <lineage>
        <taxon>unclassified sequences</taxon>
        <taxon>metagenomes</taxon>
        <taxon>ecological metagenomes</taxon>
    </lineage>
</organism>
<protein>
    <submittedName>
        <fullName evidence="1">Uncharacterized protein</fullName>
    </submittedName>
</protein>
<feature type="non-terminal residue" evidence="1">
    <location>
        <position position="35"/>
    </location>
</feature>
<sequence length="35" mass="4256">MKGNPITYKDFVLHPEYWGKTTHDLRLESQDDEKY</sequence>
<gene>
    <name evidence="1" type="ORF">LCGC14_2845430</name>
</gene>
<reference evidence="1" key="1">
    <citation type="journal article" date="2015" name="Nature">
        <title>Complex archaea that bridge the gap between prokaryotes and eukaryotes.</title>
        <authorList>
            <person name="Spang A."/>
            <person name="Saw J.H."/>
            <person name="Jorgensen S.L."/>
            <person name="Zaremba-Niedzwiedzka K."/>
            <person name="Martijn J."/>
            <person name="Lind A.E."/>
            <person name="van Eijk R."/>
            <person name="Schleper C."/>
            <person name="Guy L."/>
            <person name="Ettema T.J."/>
        </authorList>
    </citation>
    <scope>NUCLEOTIDE SEQUENCE</scope>
</reference>
<proteinExistence type="predicted"/>
<accession>A0A0F8YWL4</accession>
<dbReference type="EMBL" id="LAZR01054576">
    <property type="protein sequence ID" value="KKK78250.1"/>
    <property type="molecule type" value="Genomic_DNA"/>
</dbReference>
<evidence type="ECO:0000313" key="1">
    <source>
        <dbReference type="EMBL" id="KKK78250.1"/>
    </source>
</evidence>
<comment type="caution">
    <text evidence="1">The sequence shown here is derived from an EMBL/GenBank/DDBJ whole genome shotgun (WGS) entry which is preliminary data.</text>
</comment>